<feature type="compositionally biased region" description="Polar residues" evidence="7">
    <location>
        <begin position="1"/>
        <end position="12"/>
    </location>
</feature>
<evidence type="ECO:0008006" key="10">
    <source>
        <dbReference type="Google" id="ProtNLM"/>
    </source>
</evidence>
<dbReference type="AlphaFoldDB" id="A0A420XYM9"/>
<evidence type="ECO:0000256" key="3">
    <source>
        <dbReference type="ARBA" id="ARBA00022763"/>
    </source>
</evidence>
<comment type="subcellular location">
    <subcellularLocation>
        <location evidence="1">Nucleus</location>
    </subcellularLocation>
</comment>
<organism evidence="8 9">
    <name type="scientific">Coniochaeta pulveracea</name>
    <dbReference type="NCBI Taxonomy" id="177199"/>
    <lineage>
        <taxon>Eukaryota</taxon>
        <taxon>Fungi</taxon>
        <taxon>Dikarya</taxon>
        <taxon>Ascomycota</taxon>
        <taxon>Pezizomycotina</taxon>
        <taxon>Sordariomycetes</taxon>
        <taxon>Sordariomycetidae</taxon>
        <taxon>Coniochaetales</taxon>
        <taxon>Coniochaetaceae</taxon>
        <taxon>Coniochaeta</taxon>
    </lineage>
</organism>
<evidence type="ECO:0000256" key="2">
    <source>
        <dbReference type="ARBA" id="ARBA00009359"/>
    </source>
</evidence>
<keyword evidence="9" id="KW-1185">Reference proteome</keyword>
<evidence type="ECO:0000313" key="9">
    <source>
        <dbReference type="Proteomes" id="UP000275385"/>
    </source>
</evidence>
<evidence type="ECO:0000256" key="7">
    <source>
        <dbReference type="SAM" id="MobiDB-lite"/>
    </source>
</evidence>
<dbReference type="PANTHER" id="PTHR28680:SF1">
    <property type="entry name" value="CENTROMERE PROTEIN X"/>
    <property type="match status" value="1"/>
</dbReference>
<dbReference type="GO" id="GO:0000712">
    <property type="term" value="P:resolution of meiotic recombination intermediates"/>
    <property type="evidence" value="ECO:0007669"/>
    <property type="project" value="TreeGrafter"/>
</dbReference>
<evidence type="ECO:0000256" key="5">
    <source>
        <dbReference type="ARBA" id="ARBA00023204"/>
    </source>
</evidence>
<reference evidence="8 9" key="1">
    <citation type="submission" date="2018-08" db="EMBL/GenBank/DDBJ databases">
        <title>Draft genome of the lignicolous fungus Coniochaeta pulveracea.</title>
        <authorList>
            <person name="Borstlap C.J."/>
            <person name="De Witt R.N."/>
            <person name="Botha A."/>
            <person name="Volschenk H."/>
        </authorList>
    </citation>
    <scope>NUCLEOTIDE SEQUENCE [LARGE SCALE GENOMIC DNA]</scope>
    <source>
        <strain evidence="8 9">CAB683</strain>
    </source>
</reference>
<keyword evidence="6" id="KW-0539">Nucleus</keyword>
<name>A0A420XYM9_9PEZI</name>
<dbReference type="Proteomes" id="UP000275385">
    <property type="component" value="Unassembled WGS sequence"/>
</dbReference>
<dbReference type="Pfam" id="PF09415">
    <property type="entry name" value="CENP-X"/>
    <property type="match status" value="1"/>
</dbReference>
<proteinExistence type="inferred from homology"/>
<dbReference type="OrthoDB" id="2500381at2759"/>
<evidence type="ECO:0000256" key="1">
    <source>
        <dbReference type="ARBA" id="ARBA00004123"/>
    </source>
</evidence>
<dbReference type="GO" id="GO:0006281">
    <property type="term" value="P:DNA repair"/>
    <property type="evidence" value="ECO:0007669"/>
    <property type="project" value="UniProtKB-KW"/>
</dbReference>
<dbReference type="GO" id="GO:0031297">
    <property type="term" value="P:replication fork processing"/>
    <property type="evidence" value="ECO:0007669"/>
    <property type="project" value="TreeGrafter"/>
</dbReference>
<dbReference type="GO" id="GO:0051382">
    <property type="term" value="P:kinetochore assembly"/>
    <property type="evidence" value="ECO:0007669"/>
    <property type="project" value="InterPro"/>
</dbReference>
<protein>
    <recommendedName>
        <fullName evidence="10">Centromere protein X</fullName>
    </recommendedName>
</protein>
<sequence length="126" mass="13875">MPPQQTTSNASRVTGVGKGNRATTTSASRKRSAPDPRADELRGDPFEDEDEDRAKSIPAELLTLLLHEFFAKDGTRITKDANAAVAKYMDVFIREAIARSAAERERGGFLEVEDLEKIAPQLLLDM</sequence>
<keyword evidence="3" id="KW-0227">DNA damage</keyword>
<dbReference type="CDD" id="cd22921">
    <property type="entry name" value="HFD_CENP-X"/>
    <property type="match status" value="1"/>
</dbReference>
<gene>
    <name evidence="8" type="ORF">DL546_001129</name>
</gene>
<dbReference type="InterPro" id="IPR018552">
    <property type="entry name" value="CENP-X"/>
</dbReference>
<dbReference type="GO" id="GO:0003677">
    <property type="term" value="F:DNA binding"/>
    <property type="evidence" value="ECO:0007669"/>
    <property type="project" value="UniProtKB-KW"/>
</dbReference>
<dbReference type="EMBL" id="QVQW01000092">
    <property type="protein sequence ID" value="RKU40757.1"/>
    <property type="molecule type" value="Genomic_DNA"/>
</dbReference>
<feature type="region of interest" description="Disordered" evidence="7">
    <location>
        <begin position="1"/>
        <end position="54"/>
    </location>
</feature>
<evidence type="ECO:0000256" key="6">
    <source>
        <dbReference type="ARBA" id="ARBA00023242"/>
    </source>
</evidence>
<dbReference type="GO" id="GO:0071821">
    <property type="term" value="C:FANCM-MHF complex"/>
    <property type="evidence" value="ECO:0007669"/>
    <property type="project" value="TreeGrafter"/>
</dbReference>
<comment type="caution">
    <text evidence="8">The sequence shown here is derived from an EMBL/GenBank/DDBJ whole genome shotgun (WGS) entry which is preliminary data.</text>
</comment>
<accession>A0A420XYM9</accession>
<comment type="similarity">
    <text evidence="2">Belongs to the CENP-X/MHF2 family.</text>
</comment>
<evidence type="ECO:0000256" key="4">
    <source>
        <dbReference type="ARBA" id="ARBA00023125"/>
    </source>
</evidence>
<keyword evidence="4" id="KW-0238">DNA-binding</keyword>
<dbReference type="Gene3D" id="6.10.130.30">
    <property type="match status" value="1"/>
</dbReference>
<evidence type="ECO:0000313" key="8">
    <source>
        <dbReference type="EMBL" id="RKU40757.1"/>
    </source>
</evidence>
<dbReference type="PANTHER" id="PTHR28680">
    <property type="entry name" value="CENTROMERE PROTEIN X"/>
    <property type="match status" value="1"/>
</dbReference>
<feature type="compositionally biased region" description="Basic and acidic residues" evidence="7">
    <location>
        <begin position="32"/>
        <end position="45"/>
    </location>
</feature>
<keyword evidence="5" id="KW-0234">DNA repair</keyword>